<dbReference type="GO" id="GO:0005319">
    <property type="term" value="F:lipid transporter activity"/>
    <property type="evidence" value="ECO:0007669"/>
    <property type="project" value="TreeGrafter"/>
</dbReference>
<dbReference type="FunFam" id="3.40.50.300:FF:000335">
    <property type="entry name" value="ATP binding cassette subfamily A member 5"/>
    <property type="match status" value="1"/>
</dbReference>
<keyword evidence="4 10" id="KW-0812">Transmembrane</keyword>
<feature type="transmembrane region" description="Helical" evidence="10">
    <location>
        <begin position="1153"/>
        <end position="1178"/>
    </location>
</feature>
<feature type="transmembrane region" description="Helical" evidence="10">
    <location>
        <begin position="1121"/>
        <end position="1141"/>
    </location>
</feature>
<dbReference type="InParanoid" id="A0A1S3JJR7"/>
<dbReference type="InterPro" id="IPR003593">
    <property type="entry name" value="AAA+_ATPase"/>
</dbReference>
<dbReference type="InterPro" id="IPR027417">
    <property type="entry name" value="P-loop_NTPase"/>
</dbReference>
<organism evidence="12 13">
    <name type="scientific">Lingula anatina</name>
    <name type="common">Brachiopod</name>
    <name type="synonym">Lingula unguis</name>
    <dbReference type="NCBI Taxonomy" id="7574"/>
    <lineage>
        <taxon>Eukaryota</taxon>
        <taxon>Metazoa</taxon>
        <taxon>Spiralia</taxon>
        <taxon>Lophotrochozoa</taxon>
        <taxon>Brachiopoda</taxon>
        <taxon>Linguliformea</taxon>
        <taxon>Lingulata</taxon>
        <taxon>Lingulida</taxon>
        <taxon>Linguloidea</taxon>
        <taxon>Lingulidae</taxon>
        <taxon>Lingula</taxon>
    </lineage>
</organism>
<name>A0A1S3JJR7_LINAN</name>
<accession>A0A1S3JJR7</accession>
<keyword evidence="6 13" id="KW-0067">ATP-binding</keyword>
<dbReference type="GeneID" id="106173716"/>
<dbReference type="SUPFAM" id="SSF52540">
    <property type="entry name" value="P-loop containing nucleoside triphosphate hydrolases"/>
    <property type="match status" value="2"/>
</dbReference>
<evidence type="ECO:0000256" key="6">
    <source>
        <dbReference type="ARBA" id="ARBA00022840"/>
    </source>
</evidence>
<dbReference type="InterPro" id="IPR013525">
    <property type="entry name" value="ABC2_TM"/>
</dbReference>
<evidence type="ECO:0000256" key="1">
    <source>
        <dbReference type="ARBA" id="ARBA00004141"/>
    </source>
</evidence>
<dbReference type="PROSITE" id="PS50893">
    <property type="entry name" value="ABC_TRANSPORTER_2"/>
    <property type="match status" value="2"/>
</dbReference>
<dbReference type="GO" id="GO:0016020">
    <property type="term" value="C:membrane"/>
    <property type="evidence" value="ECO:0007669"/>
    <property type="project" value="UniProtKB-SubCell"/>
</dbReference>
<keyword evidence="7 10" id="KW-1133">Transmembrane helix</keyword>
<feature type="domain" description="ABC transporter" evidence="11">
    <location>
        <begin position="504"/>
        <end position="752"/>
    </location>
</feature>
<dbReference type="GO" id="GO:0016887">
    <property type="term" value="F:ATP hydrolysis activity"/>
    <property type="evidence" value="ECO:0007669"/>
    <property type="project" value="InterPro"/>
</dbReference>
<protein>
    <submittedName>
        <fullName evidence="13">ATP-binding cassette sub-family A member 5</fullName>
    </submittedName>
</protein>
<gene>
    <name evidence="13" type="primary">LOC106173716</name>
</gene>
<dbReference type="PANTHER" id="PTHR19229:SF209">
    <property type="entry name" value="ATP-BINDING CASSETTE SUB-FAMILY A MEMBER 5 ISOFORM X1"/>
    <property type="match status" value="1"/>
</dbReference>
<evidence type="ECO:0000256" key="9">
    <source>
        <dbReference type="SAM" id="MobiDB-lite"/>
    </source>
</evidence>
<dbReference type="Proteomes" id="UP000085678">
    <property type="component" value="Unplaced"/>
</dbReference>
<evidence type="ECO:0000313" key="12">
    <source>
        <dbReference type="Proteomes" id="UP000085678"/>
    </source>
</evidence>
<feature type="transmembrane region" description="Helical" evidence="10">
    <location>
        <begin position="1081"/>
        <end position="1100"/>
    </location>
</feature>
<feature type="transmembrane region" description="Helical" evidence="10">
    <location>
        <begin position="313"/>
        <end position="334"/>
    </location>
</feature>
<feature type="transmembrane region" description="Helical" evidence="10">
    <location>
        <begin position="911"/>
        <end position="935"/>
    </location>
</feature>
<evidence type="ECO:0000256" key="8">
    <source>
        <dbReference type="ARBA" id="ARBA00023136"/>
    </source>
</evidence>
<dbReference type="Pfam" id="PF00005">
    <property type="entry name" value="ABC_tran"/>
    <property type="match status" value="2"/>
</dbReference>
<dbReference type="KEGG" id="lak:106173716"/>
<keyword evidence="3" id="KW-0813">Transport</keyword>
<dbReference type="STRING" id="7574.A0A1S3JJR7"/>
<feature type="transmembrane region" description="Helical" evidence="10">
    <location>
        <begin position="1190"/>
        <end position="1209"/>
    </location>
</feature>
<evidence type="ECO:0000256" key="10">
    <source>
        <dbReference type="SAM" id="Phobius"/>
    </source>
</evidence>
<evidence type="ECO:0000259" key="11">
    <source>
        <dbReference type="PROSITE" id="PS50893"/>
    </source>
</evidence>
<dbReference type="RefSeq" id="XP_013410381.1">
    <property type="nucleotide sequence ID" value="XM_013554927.1"/>
</dbReference>
<feature type="transmembrane region" description="Helical" evidence="10">
    <location>
        <begin position="1221"/>
        <end position="1243"/>
    </location>
</feature>
<evidence type="ECO:0000256" key="2">
    <source>
        <dbReference type="ARBA" id="ARBA00008869"/>
    </source>
</evidence>
<keyword evidence="8 10" id="KW-0472">Membrane</keyword>
<dbReference type="Gene3D" id="3.40.50.300">
    <property type="entry name" value="P-loop containing nucleotide triphosphate hydrolases"/>
    <property type="match status" value="2"/>
</dbReference>
<feature type="transmembrane region" description="Helical" evidence="10">
    <location>
        <begin position="427"/>
        <end position="449"/>
    </location>
</feature>
<comment type="similarity">
    <text evidence="2">Belongs to the ABC transporter superfamily. ABCA family.</text>
</comment>
<dbReference type="GO" id="GO:0005524">
    <property type="term" value="F:ATP binding"/>
    <property type="evidence" value="ECO:0007669"/>
    <property type="project" value="UniProtKB-KW"/>
</dbReference>
<proteinExistence type="inferred from homology"/>
<dbReference type="InterPro" id="IPR003439">
    <property type="entry name" value="ABC_transporter-like_ATP-bd"/>
</dbReference>
<sequence>MSGSTYVQQIKALVTRNILIKRRNWVVFFLTEIFLPVALIAVTAVFKLSVPVTPWPAIEKFDENQLFQNQFYPPSSRSIMVVPKSSVIQEIMNDATSSLNITANPPFQMFDTENDMITEFRENSSYYSIAVVFENADLSNGSYKIRVAYKDTPSDGIDESEDARSPSPPIQGPGTYCRTGRYNCPANQYLWSGFATLQVAVDSAILKRKANLSTFVVPDISVEMMPKARYEPTADWLQGLVSVWIVVTFASAIVDFQKQLVTEKKKKLKEPMKLMGMKEFSYWFSWTVVYGVVSTVMAFIVAGILFIGTVFTVSNYGLIVLLMLLYIYATYSLVYSLSTFFTNDTLSGLLIFFSVMVMGALFYVVQGPRFFGENVPLGVIWFLCIFPPTAVAIGMDQAIFLDLKVGGVHTSTMYYTNTIQNFALGNVYLMLFLDIILYSLLGAWLNNVVPNVYGKRKSMLFFLKRSYWSSERHEPKDYSKYTLDAETVDDVENVPQSMEDKKAIRLYNIKKYFMKREKRKKKSLFGSYESVKSYAVNGVTLDMYEGQITALLGHNGAGKSTVINMMTGLMSPSDGACTIFGQDVQEDSDLERIQQSLGVCPQHDILFDDLSAKEHLEIFARLKGIHEDLVESEVKRILDLCDLEDQVHTFAKDLSGGQRRKLSVGIALIGDPKVIFLDEPTAGMDPYSRRKLWMLLKQVRPGKVILLTTHFMDEADILADRKAILSKGQLKCCGSSMYLKNKFGIGYRLNMVIDQNCDQDKVTELVLHHVPSSKLTRSHGMVLTYTLPMDQTDRFAGLFEALENTEGGKRFADQLGVNDFGISMPTLEEVFLKLAEEGKEEEDLQKLLDVKDEDTTITHSRAALAINNDDETTAVQLQDMHRPEVIANPEVREKQQFWGLVRMRLIVVRRLWILAIIRWILPVACGIGGAALLTIRPDFDFSNPPTNQLSNSAARMACIAEQTPVLWLNSSGGPVDPFVSSLQETVNYIAELNASSSLLDLAPHYIAYNLSIFDVQAQAFNASLKALYNDSATHVIPILLNQWSNTMLSSLTGQQWTWNITSQALPELNPLVGFDGNTFNAIRLLSLGYALLTSMFGYQVTEDRQKKTRAMLRIAGITNAMYWLGFLFVDGVQCLSGVVIMTGGSLAVQPRSFTHAGAIFTFIVGSLIYIPLGLLFGYTTSFLFEKAESASSFGTWSAMLGGTIPYLVVSLLDPVSAPASVALHYLFCIVSPLYTIAGLVHFIGKVYQGFQILGRENEITFGDYFAADRHVLFTLLLMLVEVVIWFFLLRLADVTSMGGSARDALFCSRKKGNAVSATNKDHIEKEDLDVLEERRRVEELDAYSCRSDAPVLVVKNLRKEFDKRTGQGCCGIGASKVKVIVRNLCFAVQPGEVFGLLGHNGAGKSTTINCITAEYAPTRGKVTVAGYDITSNISEAFRYVGLCPQHDALWDYLTLRDHIEVFATIRGLAKKDITKIVDYFMEALQITEHANKRSNKLSGGTKRKLSFIISMLGQPKIVLMDEPSTGLDPASKRFLWDTITDMFNGSGERGAILTTHAMEEADALCTRIGIMVGGEFKCMGASQHLKLKFGQGYVLEIKLRAEGLTTGEQEQKWAVLKHELKTVFPDIEELELFGDRAQFKIPQEDVKSLAEVFASLERAKEVNDVEEYSFSQSTLEQVFVAFARQEYEQVEIVTS</sequence>
<feature type="region of interest" description="Disordered" evidence="9">
    <location>
        <begin position="154"/>
        <end position="174"/>
    </location>
</feature>
<evidence type="ECO:0000256" key="4">
    <source>
        <dbReference type="ARBA" id="ARBA00022692"/>
    </source>
</evidence>
<dbReference type="FunFam" id="3.40.50.300:FF:000933">
    <property type="entry name" value="ABC transporter A family member 7"/>
    <property type="match status" value="1"/>
</dbReference>
<evidence type="ECO:0000313" key="13">
    <source>
        <dbReference type="RefSeq" id="XP_013410381.1"/>
    </source>
</evidence>
<evidence type="ECO:0000256" key="5">
    <source>
        <dbReference type="ARBA" id="ARBA00022741"/>
    </source>
</evidence>
<keyword evidence="5" id="KW-0547">Nucleotide-binding</keyword>
<evidence type="ECO:0000256" key="7">
    <source>
        <dbReference type="ARBA" id="ARBA00022989"/>
    </source>
</evidence>
<feature type="transmembrane region" description="Helical" evidence="10">
    <location>
        <begin position="282"/>
        <end position="307"/>
    </location>
</feature>
<keyword evidence="12" id="KW-1185">Reference proteome</keyword>
<dbReference type="Pfam" id="PF12698">
    <property type="entry name" value="ABC2_membrane_3"/>
    <property type="match status" value="2"/>
</dbReference>
<feature type="transmembrane region" description="Helical" evidence="10">
    <location>
        <begin position="346"/>
        <end position="365"/>
    </location>
</feature>
<dbReference type="InterPro" id="IPR017871">
    <property type="entry name" value="ABC_transporter-like_CS"/>
</dbReference>
<dbReference type="CDD" id="cd03263">
    <property type="entry name" value="ABC_subfamily_A"/>
    <property type="match status" value="2"/>
</dbReference>
<dbReference type="OrthoDB" id="8061355at2759"/>
<dbReference type="SMART" id="SM00382">
    <property type="entry name" value="AAA"/>
    <property type="match status" value="2"/>
</dbReference>
<feature type="domain" description="ABC transporter" evidence="11">
    <location>
        <begin position="1352"/>
        <end position="1598"/>
    </location>
</feature>
<dbReference type="PANTHER" id="PTHR19229">
    <property type="entry name" value="ATP-BINDING CASSETTE TRANSPORTER SUBFAMILY A ABCA"/>
    <property type="match status" value="1"/>
</dbReference>
<evidence type="ECO:0000256" key="3">
    <source>
        <dbReference type="ARBA" id="ARBA00022448"/>
    </source>
</evidence>
<feature type="transmembrane region" description="Helical" evidence="10">
    <location>
        <begin position="25"/>
        <end position="46"/>
    </location>
</feature>
<comment type="subcellular location">
    <subcellularLocation>
        <location evidence="1">Membrane</location>
        <topology evidence="1">Multi-pass membrane protein</topology>
    </subcellularLocation>
</comment>
<dbReference type="InterPro" id="IPR026082">
    <property type="entry name" value="ABCA"/>
</dbReference>
<dbReference type="PROSITE" id="PS00211">
    <property type="entry name" value="ABC_TRANSPORTER_1"/>
    <property type="match status" value="1"/>
</dbReference>
<dbReference type="GO" id="GO:0140359">
    <property type="term" value="F:ABC-type transporter activity"/>
    <property type="evidence" value="ECO:0007669"/>
    <property type="project" value="InterPro"/>
</dbReference>
<reference evidence="13" key="1">
    <citation type="submission" date="2025-08" db="UniProtKB">
        <authorList>
            <consortium name="RefSeq"/>
        </authorList>
    </citation>
    <scope>IDENTIFICATION</scope>
    <source>
        <tissue evidence="13">Gonads</tissue>
    </source>
</reference>
<feature type="transmembrane region" description="Helical" evidence="10">
    <location>
        <begin position="1271"/>
        <end position="1292"/>
    </location>
</feature>